<protein>
    <submittedName>
        <fullName evidence="2">Pyruvate oxidase</fullName>
    </submittedName>
</protein>
<name>A0A943DFX3_STRPA</name>
<dbReference type="Gene3D" id="1.10.10.940">
    <property type="match status" value="1"/>
</dbReference>
<dbReference type="Gene3D" id="3.40.50.970">
    <property type="match status" value="1"/>
</dbReference>
<evidence type="ECO:0000313" key="2">
    <source>
        <dbReference type="EMBL" id="MBS5359304.1"/>
    </source>
</evidence>
<accession>A0A943DFX3</accession>
<dbReference type="GO" id="GO:0030976">
    <property type="term" value="F:thiamine pyrophosphate binding"/>
    <property type="evidence" value="ECO:0007669"/>
    <property type="project" value="InterPro"/>
</dbReference>
<dbReference type="InterPro" id="IPR011766">
    <property type="entry name" value="TPP_enzyme_TPP-bd"/>
</dbReference>
<dbReference type="AlphaFoldDB" id="A0A943DFX3"/>
<dbReference type="SUPFAM" id="SSF52518">
    <property type="entry name" value="Thiamin diphosphate-binding fold (THDP-binding)"/>
    <property type="match status" value="1"/>
</dbReference>
<comment type="caution">
    <text evidence="2">The sequence shown here is derived from an EMBL/GenBank/DDBJ whole genome shotgun (WGS) entry which is preliminary data.</text>
</comment>
<evidence type="ECO:0000259" key="1">
    <source>
        <dbReference type="Pfam" id="PF02775"/>
    </source>
</evidence>
<dbReference type="InterPro" id="IPR047211">
    <property type="entry name" value="POXB-like"/>
</dbReference>
<dbReference type="GO" id="GO:0003824">
    <property type="term" value="F:catalytic activity"/>
    <property type="evidence" value="ECO:0007669"/>
    <property type="project" value="InterPro"/>
</dbReference>
<feature type="domain" description="Thiamine pyrophosphate enzyme TPP-binding" evidence="1">
    <location>
        <begin position="7"/>
        <end position="65"/>
    </location>
</feature>
<organism evidence="2 3">
    <name type="scientific">Streptococcus parasanguinis</name>
    <dbReference type="NCBI Taxonomy" id="1318"/>
    <lineage>
        <taxon>Bacteria</taxon>
        <taxon>Bacillati</taxon>
        <taxon>Bacillota</taxon>
        <taxon>Bacilli</taxon>
        <taxon>Lactobacillales</taxon>
        <taxon>Streptococcaceae</taxon>
        <taxon>Streptococcus</taxon>
    </lineage>
</organism>
<dbReference type="Proteomes" id="UP000709219">
    <property type="component" value="Unassembled WGS sequence"/>
</dbReference>
<evidence type="ECO:0000313" key="3">
    <source>
        <dbReference type="Proteomes" id="UP000709219"/>
    </source>
</evidence>
<keyword evidence="2" id="KW-0670">Pyruvate</keyword>
<dbReference type="Pfam" id="PF02775">
    <property type="entry name" value="TPP_enzyme_C"/>
    <property type="match status" value="1"/>
</dbReference>
<dbReference type="PANTHER" id="PTHR42981">
    <property type="entry name" value="PYRUVATE DEHYDROGENASE [UBIQUINONE]"/>
    <property type="match status" value="1"/>
</dbReference>
<proteinExistence type="predicted"/>
<reference evidence="2" key="1">
    <citation type="submission" date="2021-02" db="EMBL/GenBank/DDBJ databases">
        <title>Infant gut strain persistence is associated with maternal origin, phylogeny, and functional potential including surface adhesion and iron acquisition.</title>
        <authorList>
            <person name="Lou Y.C."/>
        </authorList>
    </citation>
    <scope>NUCLEOTIDE SEQUENCE</scope>
    <source>
        <strain evidence="2">L3_098_011G1_dasL3_098_011G1_concoct_7</strain>
    </source>
</reference>
<sequence length="121" mass="13750">YAFIKDKYEDTNKHLFGCDFPNADYAKIAEAQGAVGFTVNRIEDIDAVVAEAVKLNKEGKTVVIDARITQHRPLPVEVLELDPKQHSEEAIKAFKEKYEAEELVPFRLFLEEEGLQSRAIK</sequence>
<dbReference type="EMBL" id="JAGZFP010000028">
    <property type="protein sequence ID" value="MBS5359304.1"/>
    <property type="molecule type" value="Genomic_DNA"/>
</dbReference>
<feature type="non-terminal residue" evidence="2">
    <location>
        <position position="1"/>
    </location>
</feature>
<dbReference type="InterPro" id="IPR029061">
    <property type="entry name" value="THDP-binding"/>
</dbReference>
<gene>
    <name evidence="2" type="ORF">KHX87_09445</name>
</gene>
<dbReference type="PANTHER" id="PTHR42981:SF2">
    <property type="entry name" value="PYRUVATE DEHYDROGENASE [UBIQUINONE]"/>
    <property type="match status" value="1"/>
</dbReference>